<name>A0A9N9DKE7_9GLOM</name>
<gene>
    <name evidence="1" type="ORF">PBRASI_LOCUS9668</name>
</gene>
<protein>
    <submittedName>
        <fullName evidence="1">3009_t:CDS:1</fullName>
    </submittedName>
</protein>
<accession>A0A9N9DKE7</accession>
<keyword evidence="2" id="KW-1185">Reference proteome</keyword>
<comment type="caution">
    <text evidence="1">The sequence shown here is derived from an EMBL/GenBank/DDBJ whole genome shotgun (WGS) entry which is preliminary data.</text>
</comment>
<dbReference type="Proteomes" id="UP000789739">
    <property type="component" value="Unassembled WGS sequence"/>
</dbReference>
<dbReference type="AlphaFoldDB" id="A0A9N9DKE7"/>
<dbReference type="EMBL" id="CAJVPI010002239">
    <property type="protein sequence ID" value="CAG8639012.1"/>
    <property type="molecule type" value="Genomic_DNA"/>
</dbReference>
<reference evidence="1" key="1">
    <citation type="submission" date="2021-06" db="EMBL/GenBank/DDBJ databases">
        <authorList>
            <person name="Kallberg Y."/>
            <person name="Tangrot J."/>
            <person name="Rosling A."/>
        </authorList>
    </citation>
    <scope>NUCLEOTIDE SEQUENCE</scope>
    <source>
        <strain evidence="1">BR232B</strain>
    </source>
</reference>
<feature type="non-terminal residue" evidence="1">
    <location>
        <position position="1"/>
    </location>
</feature>
<evidence type="ECO:0000313" key="1">
    <source>
        <dbReference type="EMBL" id="CAG8639012.1"/>
    </source>
</evidence>
<evidence type="ECO:0000313" key="2">
    <source>
        <dbReference type="Proteomes" id="UP000789739"/>
    </source>
</evidence>
<proteinExistence type="predicted"/>
<sequence>LGYGEASVFYGKLWSRATSTLKTELTRLGDIVKSKLKENPAVFIYYNRDDISSTADSMTDNIIDANGIITDESFRTNLEFSKNANVNFHIDGENFIDHTNSIDYPTPANCENSGYINTHVNPNIAVVDTCNFHNDDTLTYKHGTVAENVDTAHFADGASGNFAYDNAFTLYSGGGDGW</sequence>
<organism evidence="1 2">
    <name type="scientific">Paraglomus brasilianum</name>
    <dbReference type="NCBI Taxonomy" id="144538"/>
    <lineage>
        <taxon>Eukaryota</taxon>
        <taxon>Fungi</taxon>
        <taxon>Fungi incertae sedis</taxon>
        <taxon>Mucoromycota</taxon>
        <taxon>Glomeromycotina</taxon>
        <taxon>Glomeromycetes</taxon>
        <taxon>Paraglomerales</taxon>
        <taxon>Paraglomeraceae</taxon>
        <taxon>Paraglomus</taxon>
    </lineage>
</organism>